<protein>
    <submittedName>
        <fullName evidence="1">Uncharacterized protein</fullName>
    </submittedName>
</protein>
<dbReference type="Gene3D" id="1.10.287.850">
    <property type="entry name" value="HP0062-like domain"/>
    <property type="match status" value="1"/>
</dbReference>
<gene>
    <name evidence="1" type="ORF">BTI247_47830</name>
</gene>
<dbReference type="EMBL" id="CP015250">
    <property type="protein sequence ID" value="AOM13153.1"/>
    <property type="molecule type" value="Genomic_DNA"/>
</dbReference>
<dbReference type="AlphaFoldDB" id="A0A9W3SXB4"/>
<organism evidence="1 2">
    <name type="scientific">Bacillus thuringiensis Bt18247</name>
    <dbReference type="NCBI Taxonomy" id="1423143"/>
    <lineage>
        <taxon>Bacteria</taxon>
        <taxon>Bacillati</taxon>
        <taxon>Bacillota</taxon>
        <taxon>Bacilli</taxon>
        <taxon>Bacillales</taxon>
        <taxon>Bacillaceae</taxon>
        <taxon>Bacillus</taxon>
        <taxon>Bacillus cereus group</taxon>
    </lineage>
</organism>
<proteinExistence type="predicted"/>
<dbReference type="Proteomes" id="UP000192743">
    <property type="component" value="Chromosome"/>
</dbReference>
<evidence type="ECO:0000313" key="1">
    <source>
        <dbReference type="EMBL" id="AOM13153.1"/>
    </source>
</evidence>
<accession>A0A9W3SXB4</accession>
<evidence type="ECO:0000313" key="2">
    <source>
        <dbReference type="Proteomes" id="UP000192743"/>
    </source>
</evidence>
<name>A0A9W3SXB4_BACTU</name>
<sequence length="30" mass="3530">MVQIKVTPERLEQVAKTVKNVRYTLLRTNT</sequence>
<reference evidence="1 2" key="1">
    <citation type="submission" date="2016-02" db="EMBL/GenBank/DDBJ databases">
        <title>Comparative analysis of three nematocidal Bacillus thuringiensis strains.</title>
        <authorList>
            <person name="Hollensteiner J."/>
            <person name="Kloesener M."/>
            <person name="Bunk B."/>
            <person name="Sproeer C."/>
            <person name="Rosenstiel P."/>
            <person name="Schulte-Iserlohe R."/>
            <person name="Schulenburg H."/>
            <person name="Liesegang H."/>
        </authorList>
    </citation>
    <scope>NUCLEOTIDE SEQUENCE [LARGE SCALE GENOMIC DNA]</scope>
    <source>
        <strain evidence="1 2">Bt18247</strain>
    </source>
</reference>